<reference evidence="1" key="1">
    <citation type="submission" date="2024-02" db="EMBL/GenBank/DDBJ databases">
        <title>Tomenella chthoni gen. nov. sp. nov., a member of the family Jonesiaceae isolated from bat guano.</title>
        <authorList>
            <person name="Miller S.L."/>
            <person name="King J."/>
            <person name="Sankaranarayanan K."/>
            <person name="Lawson P.A."/>
        </authorList>
    </citation>
    <scope>NUCLEOTIDE SEQUENCE</scope>
    <source>
        <strain evidence="1">BS-20</strain>
    </source>
</reference>
<protein>
    <submittedName>
        <fullName evidence="1">Uncharacterized protein</fullName>
    </submittedName>
</protein>
<dbReference type="EMBL" id="CP146203">
    <property type="protein sequence ID" value="XBH21895.1"/>
    <property type="molecule type" value="Genomic_DNA"/>
</dbReference>
<accession>A0AAU7DW01</accession>
<proteinExistence type="predicted"/>
<evidence type="ECO:0000313" key="1">
    <source>
        <dbReference type="EMBL" id="XBH21895.1"/>
    </source>
</evidence>
<dbReference type="AlphaFoldDB" id="A0AAU7DW01"/>
<name>A0AAU7DW01_9MICO</name>
<gene>
    <name evidence="1" type="ORF">V5R04_01315</name>
</gene>
<organism evidence="1">
    <name type="scientific">Jonesiaceae bacterium BS-20</name>
    <dbReference type="NCBI Taxonomy" id="3120821"/>
    <lineage>
        <taxon>Bacteria</taxon>
        <taxon>Bacillati</taxon>
        <taxon>Actinomycetota</taxon>
        <taxon>Actinomycetes</taxon>
        <taxon>Micrococcales</taxon>
        <taxon>Jonesiaceae</taxon>
    </lineage>
</organism>
<sequence length="113" mass="12804">MVTSLFAYDAEGSPLTQVQLVGQDGGPIVVLLGRADINFDSGQVWIRQAHADAYGRSVNNVFPATSWLVPEDPQYCTPEDEEMWVRIFSKFKTATWWPLAVGRCWHGRRTTCW</sequence>